<organism evidence="1 2">
    <name type="scientific">Tuber borchii</name>
    <name type="common">White truffle</name>
    <dbReference type="NCBI Taxonomy" id="42251"/>
    <lineage>
        <taxon>Eukaryota</taxon>
        <taxon>Fungi</taxon>
        <taxon>Dikarya</taxon>
        <taxon>Ascomycota</taxon>
        <taxon>Pezizomycotina</taxon>
        <taxon>Pezizomycetes</taxon>
        <taxon>Pezizales</taxon>
        <taxon>Tuberaceae</taxon>
        <taxon>Tuber</taxon>
    </lineage>
</organism>
<keyword evidence="2" id="KW-1185">Reference proteome</keyword>
<dbReference type="Proteomes" id="UP000244722">
    <property type="component" value="Unassembled WGS sequence"/>
</dbReference>
<evidence type="ECO:0000313" key="2">
    <source>
        <dbReference type="Proteomes" id="UP000244722"/>
    </source>
</evidence>
<accession>A0A2T6ZPS4</accession>
<name>A0A2T6ZPS4_TUBBO</name>
<dbReference type="AlphaFoldDB" id="A0A2T6ZPS4"/>
<reference evidence="1 2" key="1">
    <citation type="submission" date="2017-04" db="EMBL/GenBank/DDBJ databases">
        <title>Draft genome sequence of Tuber borchii Vittad., a whitish edible truffle.</title>
        <authorList>
            <consortium name="DOE Joint Genome Institute"/>
            <person name="Murat C."/>
            <person name="Kuo A."/>
            <person name="Barry K.W."/>
            <person name="Clum A."/>
            <person name="Dockter R.B."/>
            <person name="Fauchery L."/>
            <person name="Iotti M."/>
            <person name="Kohler A."/>
            <person name="Labutti K."/>
            <person name="Lindquist E.A."/>
            <person name="Lipzen A."/>
            <person name="Ohm R.A."/>
            <person name="Wang M."/>
            <person name="Grigoriev I.V."/>
            <person name="Zambonelli A."/>
            <person name="Martin F.M."/>
        </authorList>
    </citation>
    <scope>NUCLEOTIDE SEQUENCE [LARGE SCALE GENOMIC DNA]</scope>
    <source>
        <strain evidence="1 2">Tbo3840</strain>
    </source>
</reference>
<sequence>MPFFAKLKLKLKAAWAKISLPFVKKSTKKLGPPGYGQVPYIIRKCPICNIAIVPYRITVCYNLVGIGYYNLYTIRFGPEEEEEEEDWGGMRKAWERLRGWLLGRSNEA</sequence>
<gene>
    <name evidence="1" type="ORF">B9Z19DRAFT_1065823</name>
</gene>
<evidence type="ECO:0000313" key="1">
    <source>
        <dbReference type="EMBL" id="PUU77472.1"/>
    </source>
</evidence>
<comment type="caution">
    <text evidence="1">The sequence shown here is derived from an EMBL/GenBank/DDBJ whole genome shotgun (WGS) entry which is preliminary data.</text>
</comment>
<protein>
    <submittedName>
        <fullName evidence="1">Uncharacterized protein</fullName>
    </submittedName>
</protein>
<dbReference type="EMBL" id="NESQ01000152">
    <property type="protein sequence ID" value="PUU77472.1"/>
    <property type="molecule type" value="Genomic_DNA"/>
</dbReference>
<proteinExistence type="predicted"/>